<feature type="active site" evidence="4">
    <location>
        <position position="72"/>
    </location>
</feature>
<evidence type="ECO:0000313" key="7">
    <source>
        <dbReference type="Proteomes" id="UP000190409"/>
    </source>
</evidence>
<sequence length="159" mass="18818">MKLIRTNDSLQAYVEAVSEEWFHHPFRHRATFNSRLRTTGGRYHLQTHHLDFNPKILDMFGEAVFLGIVKHELCHYHLHIAGRGYQHRDADFRKLLKEVGGLRYTPSIEQKSGMAKRWHYQCSQCGQSYYRKRRVNTSSYCCGRCRGKLKLFEQVICAR</sequence>
<protein>
    <recommendedName>
        <fullName evidence="4">Protein SprT-like</fullName>
    </recommendedName>
</protein>
<evidence type="ECO:0000256" key="1">
    <source>
        <dbReference type="ARBA" id="ARBA00022490"/>
    </source>
</evidence>
<evidence type="ECO:0000313" key="6">
    <source>
        <dbReference type="EMBL" id="OOL81564.1"/>
    </source>
</evidence>
<keyword evidence="3 4" id="KW-0862">Zinc</keyword>
<dbReference type="GO" id="GO:0008270">
    <property type="term" value="F:zinc ion binding"/>
    <property type="evidence" value="ECO:0007669"/>
    <property type="project" value="UniProtKB-UniRule"/>
</dbReference>
<comment type="similarity">
    <text evidence="4">Belongs to the SprT family.</text>
</comment>
<keyword evidence="2 4" id="KW-0479">Metal-binding</keyword>
<dbReference type="AlphaFoldDB" id="A0A1S8KP87"/>
<dbReference type="InterPro" id="IPR006640">
    <property type="entry name" value="SprT-like_domain"/>
</dbReference>
<comment type="caution">
    <text evidence="6">The sequence shown here is derived from an EMBL/GenBank/DDBJ whole genome shotgun (WGS) entry which is preliminary data.</text>
</comment>
<dbReference type="InterPro" id="IPR035240">
    <property type="entry name" value="SprT_Zn_ribbon"/>
</dbReference>
<dbReference type="GO" id="GO:0005737">
    <property type="term" value="C:cytoplasm"/>
    <property type="evidence" value="ECO:0007669"/>
    <property type="project" value="UniProtKB-SubCell"/>
</dbReference>
<name>A0A1S8KP87_9LACT</name>
<dbReference type="GO" id="GO:0006950">
    <property type="term" value="P:response to stress"/>
    <property type="evidence" value="ECO:0007669"/>
    <property type="project" value="UniProtKB-ARBA"/>
</dbReference>
<evidence type="ECO:0000256" key="3">
    <source>
        <dbReference type="ARBA" id="ARBA00022833"/>
    </source>
</evidence>
<dbReference type="Proteomes" id="UP000190409">
    <property type="component" value="Unassembled WGS sequence"/>
</dbReference>
<evidence type="ECO:0000259" key="5">
    <source>
        <dbReference type="SMART" id="SM00731"/>
    </source>
</evidence>
<feature type="binding site" evidence="4">
    <location>
        <position position="71"/>
    </location>
    <ligand>
        <name>Zn(2+)</name>
        <dbReference type="ChEBI" id="CHEBI:29105"/>
    </ligand>
</feature>
<dbReference type="NCBIfam" id="NF003339">
    <property type="entry name" value="PRK04351.1"/>
    <property type="match status" value="1"/>
</dbReference>
<proteinExistence type="inferred from homology"/>
<feature type="binding site" evidence="4">
    <location>
        <position position="75"/>
    </location>
    <ligand>
        <name>Zn(2+)</name>
        <dbReference type="ChEBI" id="CHEBI:29105"/>
    </ligand>
</feature>
<feature type="domain" description="SprT-like" evidence="5">
    <location>
        <begin position="8"/>
        <end position="152"/>
    </location>
</feature>
<dbReference type="InterPro" id="IPR023524">
    <property type="entry name" value="Uncharacterised_SprT-like"/>
</dbReference>
<dbReference type="HAMAP" id="MF_00745">
    <property type="entry name" value="SprT_like"/>
    <property type="match status" value="1"/>
</dbReference>
<dbReference type="Pfam" id="PF17283">
    <property type="entry name" value="Zn_ribbon_SprT"/>
    <property type="match status" value="1"/>
</dbReference>
<dbReference type="Pfam" id="PF10263">
    <property type="entry name" value="SprT-like"/>
    <property type="match status" value="1"/>
</dbReference>
<comment type="cofactor">
    <cofactor evidence="4">
        <name>Zn(2+)</name>
        <dbReference type="ChEBI" id="CHEBI:29105"/>
    </cofactor>
    <text evidence="4">Binds 1 zinc ion.</text>
</comment>
<dbReference type="EMBL" id="MUYF01000003">
    <property type="protein sequence ID" value="OOL81564.1"/>
    <property type="molecule type" value="Genomic_DNA"/>
</dbReference>
<keyword evidence="1 4" id="KW-0963">Cytoplasm</keyword>
<evidence type="ECO:0000256" key="4">
    <source>
        <dbReference type="HAMAP-Rule" id="MF_00745"/>
    </source>
</evidence>
<evidence type="ECO:0000256" key="2">
    <source>
        <dbReference type="ARBA" id="ARBA00022723"/>
    </source>
</evidence>
<dbReference type="SMART" id="SM00731">
    <property type="entry name" value="SprT"/>
    <property type="match status" value="1"/>
</dbReference>
<organism evidence="6 7">
    <name type="scientific">Dolosigranulum pigrum</name>
    <dbReference type="NCBI Taxonomy" id="29394"/>
    <lineage>
        <taxon>Bacteria</taxon>
        <taxon>Bacillati</taxon>
        <taxon>Bacillota</taxon>
        <taxon>Bacilli</taxon>
        <taxon>Lactobacillales</taxon>
        <taxon>Carnobacteriaceae</taxon>
        <taxon>Dolosigranulum</taxon>
    </lineage>
</organism>
<gene>
    <name evidence="6" type="ORF">BWX42_07555</name>
</gene>
<reference evidence="6 7" key="1">
    <citation type="submission" date="2017-01" db="EMBL/GenBank/DDBJ databases">
        <title>Complete Genome Sequence of Dolosigranulum pigrum isolated from a Patient with interstitial lung disease.</title>
        <authorList>
            <person name="Mukhopadhyay R."/>
            <person name="Joaquin J."/>
            <person name="Hogue R."/>
            <person name="Fitzgerald S."/>
            <person name="Jospin G."/>
            <person name="Eisen J.A."/>
            <person name="Chaturvedi V."/>
        </authorList>
    </citation>
    <scope>NUCLEOTIDE SEQUENCE [LARGE SCALE GENOMIC DNA]</scope>
    <source>
        <strain evidence="6 7">15S00348</strain>
    </source>
</reference>
<comment type="subcellular location">
    <subcellularLocation>
        <location evidence="4">Cytoplasm</location>
    </subcellularLocation>
</comment>
<accession>A0A1S8KP87</accession>